<keyword evidence="1" id="KW-0732">Signal</keyword>
<dbReference type="InterPro" id="IPR058110">
    <property type="entry name" value="GCG_CRPN_dom"/>
</dbReference>
<evidence type="ECO:0000313" key="2">
    <source>
        <dbReference type="EMBL" id="PRH87625.1"/>
    </source>
</evidence>
<reference evidence="2 3" key="1">
    <citation type="submission" date="2018-02" db="EMBL/GenBank/DDBJ databases">
        <title>Whole genome sequencing of endophytic bacterium.</title>
        <authorList>
            <person name="Eedara R."/>
            <person name="Podile A.R."/>
        </authorList>
    </citation>
    <scope>NUCLEOTIDE SEQUENCE [LARGE SCALE GENOMIC DNA]</scope>
    <source>
        <strain evidence="2 3">RP1T</strain>
    </source>
</reference>
<comment type="caution">
    <text evidence="2">The sequence shown here is derived from an EMBL/GenBank/DDBJ whole genome shotgun (WGS) entry which is preliminary data.</text>
</comment>
<sequence>MIAASFALTGLVASVGTSSAMNVAPVAPGASPLVQDVRWGCGPGWQPNRWGRCVPIRRPYYGYGGGYGYGRGWGPPHPRWGWRDGYRPRYGGWDRPYYRERRWDNY</sequence>
<evidence type="ECO:0000256" key="1">
    <source>
        <dbReference type="SAM" id="SignalP"/>
    </source>
</evidence>
<feature type="chain" id="PRO_5015435582" description="Sulfur globule protein" evidence="1">
    <location>
        <begin position="21"/>
        <end position="106"/>
    </location>
</feature>
<dbReference type="EMBL" id="PUEJ01000004">
    <property type="protein sequence ID" value="PRH87625.1"/>
    <property type="molecule type" value="Genomic_DNA"/>
</dbReference>
<dbReference type="OrthoDB" id="8457022at2"/>
<feature type="signal peptide" evidence="1">
    <location>
        <begin position="1"/>
        <end position="20"/>
    </location>
</feature>
<protein>
    <recommendedName>
        <fullName evidence="4">Sulfur globule protein</fullName>
    </recommendedName>
</protein>
<organism evidence="2 3">
    <name type="scientific">Labrys okinawensis</name>
    <dbReference type="NCBI Taxonomy" id="346911"/>
    <lineage>
        <taxon>Bacteria</taxon>
        <taxon>Pseudomonadati</taxon>
        <taxon>Pseudomonadota</taxon>
        <taxon>Alphaproteobacteria</taxon>
        <taxon>Hyphomicrobiales</taxon>
        <taxon>Xanthobacteraceae</taxon>
        <taxon>Labrys</taxon>
    </lineage>
</organism>
<accession>A0A2S9QE72</accession>
<dbReference type="NCBIfam" id="NF047412">
    <property type="entry name" value="sig_GCG_CRPN_rpt"/>
    <property type="match status" value="1"/>
</dbReference>
<evidence type="ECO:0000313" key="3">
    <source>
        <dbReference type="Proteomes" id="UP000237682"/>
    </source>
</evidence>
<proteinExistence type="predicted"/>
<dbReference type="Proteomes" id="UP000237682">
    <property type="component" value="Unassembled WGS sequence"/>
</dbReference>
<evidence type="ECO:0008006" key="4">
    <source>
        <dbReference type="Google" id="ProtNLM"/>
    </source>
</evidence>
<gene>
    <name evidence="2" type="ORF">C5L14_10545</name>
</gene>
<keyword evidence="3" id="KW-1185">Reference proteome</keyword>
<dbReference type="AlphaFoldDB" id="A0A2S9QE72"/>
<name>A0A2S9QE72_9HYPH</name>